<feature type="chain" id="PRO_5037233891" evidence="1">
    <location>
        <begin position="21"/>
        <end position="297"/>
    </location>
</feature>
<evidence type="ECO:0000313" key="2">
    <source>
        <dbReference type="EMBL" id="MBW3468458.1"/>
    </source>
</evidence>
<evidence type="ECO:0000313" key="3">
    <source>
        <dbReference type="Proteomes" id="UP000727490"/>
    </source>
</evidence>
<dbReference type="EMBL" id="RPHB01000005">
    <property type="protein sequence ID" value="MBW3468458.1"/>
    <property type="molecule type" value="Genomic_DNA"/>
</dbReference>
<organism evidence="2 3">
    <name type="scientific">Arthrospiribacter ruber</name>
    <dbReference type="NCBI Taxonomy" id="2487934"/>
    <lineage>
        <taxon>Bacteria</taxon>
        <taxon>Pseudomonadati</taxon>
        <taxon>Bacteroidota</taxon>
        <taxon>Cytophagia</taxon>
        <taxon>Cytophagales</taxon>
        <taxon>Cyclobacteriaceae</taxon>
        <taxon>Arthrospiribacter</taxon>
    </lineage>
</organism>
<keyword evidence="1" id="KW-0732">Signal</keyword>
<dbReference type="Proteomes" id="UP000727490">
    <property type="component" value="Unassembled WGS sequence"/>
</dbReference>
<proteinExistence type="predicted"/>
<protein>
    <submittedName>
        <fullName evidence="2">Uncharacterized protein</fullName>
    </submittedName>
</protein>
<keyword evidence="3" id="KW-1185">Reference proteome</keyword>
<accession>A0A951IZL7</accession>
<name>A0A951IZL7_9BACT</name>
<reference evidence="2 3" key="1">
    <citation type="journal article" date="2020" name="Syst. Appl. Microbiol.">
        <title>Arthrospiribacter ruber gen. nov., sp. nov., a novel bacterium isolated from Arthrospira cultures.</title>
        <authorList>
            <person name="Waleron M."/>
            <person name="Misztak A."/>
            <person name="Waleron M.M."/>
            <person name="Furmaniak M."/>
            <person name="Mrozik A."/>
            <person name="Waleron K."/>
        </authorList>
    </citation>
    <scope>NUCLEOTIDE SEQUENCE [LARGE SCALE GENOMIC DNA]</scope>
    <source>
        <strain evidence="2 3">DPMB0001</strain>
    </source>
</reference>
<comment type="caution">
    <text evidence="2">The sequence shown here is derived from an EMBL/GenBank/DDBJ whole genome shotgun (WGS) entry which is preliminary data.</text>
</comment>
<feature type="signal peptide" evidence="1">
    <location>
        <begin position="1"/>
        <end position="20"/>
    </location>
</feature>
<gene>
    <name evidence="2" type="ORF">EGN73_11640</name>
</gene>
<dbReference type="RefSeq" id="WP_219289796.1">
    <property type="nucleotide sequence ID" value="NZ_RPHB01000005.1"/>
</dbReference>
<dbReference type="AlphaFoldDB" id="A0A951IZL7"/>
<evidence type="ECO:0000256" key="1">
    <source>
        <dbReference type="SAM" id="SignalP"/>
    </source>
</evidence>
<sequence>MLKTLIPSFCLFFLITISLAQTATDIIVLDAKASGSKLSMDKNTLKNITDRNLYDNQPNFINEKQLAFSAADDKGNHDIIIYNFESEKFTNLTKTPNLNEFSPAITDCGLYVSAVTVEEDGKQRLWLYPTNFGEPELLYDDIEPVGYYDWYDNRAAMFVLGQPNTLLYPFSKEDILSISQNVGRAVRKRPKTPIITYIDKNDSKEVNGEKVFAIKGYNIEKKTQHNYGYTLPGVEDFIWLNKNLLLMGKGEELLFRKANKTEWISAGNIEVNGYHSISRMAYSPKLKKLVLVMERSQ</sequence>